<evidence type="ECO:0000313" key="2">
    <source>
        <dbReference type="Proteomes" id="UP000224460"/>
    </source>
</evidence>
<organism evidence="1 2">
    <name type="scientific">Sporanaerobium hydrogeniformans</name>
    <dbReference type="NCBI Taxonomy" id="3072179"/>
    <lineage>
        <taxon>Bacteria</taxon>
        <taxon>Bacillati</taxon>
        <taxon>Bacillota</taxon>
        <taxon>Clostridia</taxon>
        <taxon>Lachnospirales</taxon>
        <taxon>Lachnospiraceae</taxon>
        <taxon>Sporanaerobium</taxon>
    </lineage>
</organism>
<dbReference type="Proteomes" id="UP000224460">
    <property type="component" value="Unassembled WGS sequence"/>
</dbReference>
<reference evidence="1" key="1">
    <citation type="submission" date="2017-10" db="EMBL/GenBank/DDBJ databases">
        <title>Genome sequence of cellulolytic Lachnospiraceae bacterium XHS1971 isolated from hotspring sediment.</title>
        <authorList>
            <person name="Vasudevan G."/>
            <person name="Joshi A.J."/>
            <person name="Hivarkar S."/>
            <person name="Lanjekar V.B."/>
            <person name="Dhakephalkar P.K."/>
            <person name="Dagar S."/>
        </authorList>
    </citation>
    <scope>NUCLEOTIDE SEQUENCE</scope>
    <source>
        <strain evidence="1">XHS1971</strain>
    </source>
</reference>
<comment type="caution">
    <text evidence="1">The sequence shown here is derived from an EMBL/GenBank/DDBJ whole genome shotgun (WGS) entry which is preliminary data.</text>
</comment>
<dbReference type="EMBL" id="PEDL01000006">
    <property type="protein sequence ID" value="PHV70942.1"/>
    <property type="molecule type" value="Genomic_DNA"/>
</dbReference>
<gene>
    <name evidence="1" type="ORF">CS063_07940</name>
</gene>
<accession>A0AC61DE78</accession>
<sequence length="404" mass="45585">MSFLLHSNHTFLLVNQNNKYGLFCQLFTASGITRPLSLQPSATNYYHATLDATGNPHIVNLPTSSRLTYFCYENNHFTKKNILELSPDDMTLSWPLIHYMDGQIHLFYLTYKVATRTYAFVHSLLGSLATETLFESTIVPQAFKSTIVAGKIYIFYTLFQEAYCMRCIEFTPSTLEQYTLLTTSMPLIDYSFCIHEDTIHLCYVTQNVSQYTLFYAQPLKNQITSIGTYTSLPLPTLFWYYHHLWLNTLVDHKLFVQLSIDGGQSFSLAVPSSLQGATTRHTFISSEVHTLAIHEVYASTQNAIRISILAALDVEHIHFDIELPVELELLLEGLRLSNASHAHASTLAAENIELKAKLASLEAKYAALPTSPSLTLPQRKPLSIQAAANAFMEESPQWDVPPLI</sequence>
<protein>
    <submittedName>
        <fullName evidence="1">Uncharacterized protein</fullName>
    </submittedName>
</protein>
<proteinExistence type="predicted"/>
<keyword evidence="2" id="KW-1185">Reference proteome</keyword>
<name>A0AC61DE78_9FIRM</name>
<evidence type="ECO:0000313" key="1">
    <source>
        <dbReference type="EMBL" id="PHV70942.1"/>
    </source>
</evidence>